<evidence type="ECO:0000256" key="5">
    <source>
        <dbReference type="PROSITE-ProRule" id="PRU00221"/>
    </source>
</evidence>
<dbReference type="PRINTS" id="PR00320">
    <property type="entry name" value="GPROTEINBRPT"/>
</dbReference>
<evidence type="ECO:0008006" key="9">
    <source>
        <dbReference type="Google" id="ProtNLM"/>
    </source>
</evidence>
<feature type="repeat" description="WD" evidence="5">
    <location>
        <begin position="194"/>
        <end position="235"/>
    </location>
</feature>
<dbReference type="GO" id="GO:0032040">
    <property type="term" value="C:small-subunit processome"/>
    <property type="evidence" value="ECO:0007669"/>
    <property type="project" value="TreeGrafter"/>
</dbReference>
<keyword evidence="3" id="KW-0677">Repeat</keyword>
<evidence type="ECO:0000256" key="4">
    <source>
        <dbReference type="ARBA" id="ARBA00023242"/>
    </source>
</evidence>
<dbReference type="Gene3D" id="2.130.10.10">
    <property type="entry name" value="YVTN repeat-like/Quinoprotein amine dehydrogenase"/>
    <property type="match status" value="1"/>
</dbReference>
<evidence type="ECO:0000256" key="2">
    <source>
        <dbReference type="ARBA" id="ARBA00022574"/>
    </source>
</evidence>
<organism evidence="7">
    <name type="scientific">Darwinula stevensoni</name>
    <dbReference type="NCBI Taxonomy" id="69355"/>
    <lineage>
        <taxon>Eukaryota</taxon>
        <taxon>Metazoa</taxon>
        <taxon>Ecdysozoa</taxon>
        <taxon>Arthropoda</taxon>
        <taxon>Crustacea</taxon>
        <taxon>Oligostraca</taxon>
        <taxon>Ostracoda</taxon>
        <taxon>Podocopa</taxon>
        <taxon>Podocopida</taxon>
        <taxon>Darwinulocopina</taxon>
        <taxon>Darwinuloidea</taxon>
        <taxon>Darwinulidae</taxon>
        <taxon>Darwinula</taxon>
    </lineage>
</organism>
<dbReference type="PROSITE" id="PS00678">
    <property type="entry name" value="WD_REPEATS_1"/>
    <property type="match status" value="1"/>
</dbReference>
<dbReference type="CDD" id="cd00200">
    <property type="entry name" value="WD40"/>
    <property type="match status" value="1"/>
</dbReference>
<dbReference type="SMART" id="SM00320">
    <property type="entry name" value="WD40"/>
    <property type="match status" value="5"/>
</dbReference>
<dbReference type="InterPro" id="IPR019775">
    <property type="entry name" value="WD40_repeat_CS"/>
</dbReference>
<dbReference type="PANTHER" id="PTHR19865:SF0">
    <property type="entry name" value="U3 SMALL NUCLEOLAR RNA-INTERACTING PROTEIN 2"/>
    <property type="match status" value="1"/>
</dbReference>
<dbReference type="InterPro" id="IPR020472">
    <property type="entry name" value="WD40_PAC1"/>
</dbReference>
<gene>
    <name evidence="7" type="ORF">DSTB1V02_LOCUS6793</name>
</gene>
<dbReference type="OrthoDB" id="189968at2759"/>
<accession>A0A7R8XAE9</accession>
<dbReference type="InterPro" id="IPR036322">
    <property type="entry name" value="WD40_repeat_dom_sf"/>
</dbReference>
<reference evidence="7" key="1">
    <citation type="submission" date="2020-11" db="EMBL/GenBank/DDBJ databases">
        <authorList>
            <person name="Tran Van P."/>
        </authorList>
    </citation>
    <scope>NUCLEOTIDE SEQUENCE</scope>
</reference>
<feature type="compositionally biased region" description="Basic and acidic residues" evidence="6">
    <location>
        <begin position="30"/>
        <end position="41"/>
    </location>
</feature>
<feature type="compositionally biased region" description="Acidic residues" evidence="6">
    <location>
        <begin position="42"/>
        <end position="53"/>
    </location>
</feature>
<keyword evidence="2 5" id="KW-0853">WD repeat</keyword>
<dbReference type="EMBL" id="CAJPEV010001283">
    <property type="protein sequence ID" value="CAG0891846.1"/>
    <property type="molecule type" value="Genomic_DNA"/>
</dbReference>
<dbReference type="PANTHER" id="PTHR19865">
    <property type="entry name" value="U3 SMALL NUCLEOLAR RNA INTERACTING PROTEIN 2"/>
    <property type="match status" value="1"/>
</dbReference>
<feature type="compositionally biased region" description="Basic residues" evidence="6">
    <location>
        <begin position="1"/>
        <end position="22"/>
    </location>
</feature>
<evidence type="ECO:0000256" key="3">
    <source>
        <dbReference type="ARBA" id="ARBA00022737"/>
    </source>
</evidence>
<name>A0A7R8XAE9_9CRUS</name>
<dbReference type="GO" id="GO:0034511">
    <property type="term" value="F:U3 snoRNA binding"/>
    <property type="evidence" value="ECO:0007669"/>
    <property type="project" value="InterPro"/>
</dbReference>
<sequence length="429" mass="48236">MPSVKKTKRPRAALRLGRKRGKQPSFTVTEVKKQKQPRKELDEEIQSDSDLDEIEGKPGAKDADDEEDSDIETPQEKRLRLAKVYLEEIEREEKERLEAQELQEDAISSRLRDEALEQAGKLRKKIASTFLGVDENAIRTLRCKEQKLPLTCLVISSDDKFIYTASKDHVIVKWCLESGKREKTIGGRKQGKAGEGHSASIMCLAISDDNKFLASSGLDKLIKIWDPESLSHIHTFTGHRGPVYGLAFPKGSHDLYSASADRSIKVWNIKEMTYVESLFGHQDAVMAIDTVTRDRAVTAGGRDASVRLWKIVEESHLIFNAHQGSTDSVRFIDDHHFISCGEDGNNQSIASPAGSHDGKIKVWGCDEKFHSLNLLFDIPIKGFVNGIQFTKDAKYLVAAVGQEHRLGRWWRISSAKNSLVLFPLCQQKQ</sequence>
<evidence type="ECO:0000313" key="8">
    <source>
        <dbReference type="Proteomes" id="UP000677054"/>
    </source>
</evidence>
<dbReference type="AlphaFoldDB" id="A0A7R8XAE9"/>
<dbReference type="SUPFAM" id="SSF50978">
    <property type="entry name" value="WD40 repeat-like"/>
    <property type="match status" value="1"/>
</dbReference>
<dbReference type="InterPro" id="IPR039241">
    <property type="entry name" value="Rrp9-like"/>
</dbReference>
<comment type="subcellular location">
    <subcellularLocation>
        <location evidence="1">Nucleus</location>
    </subcellularLocation>
</comment>
<keyword evidence="4" id="KW-0539">Nucleus</keyword>
<keyword evidence="8" id="KW-1185">Reference proteome</keyword>
<evidence type="ECO:0000256" key="6">
    <source>
        <dbReference type="SAM" id="MobiDB-lite"/>
    </source>
</evidence>
<feature type="repeat" description="WD" evidence="5">
    <location>
        <begin position="236"/>
        <end position="277"/>
    </location>
</feature>
<dbReference type="InterPro" id="IPR015943">
    <property type="entry name" value="WD40/YVTN_repeat-like_dom_sf"/>
</dbReference>
<feature type="region of interest" description="Disordered" evidence="6">
    <location>
        <begin position="1"/>
        <end position="74"/>
    </location>
</feature>
<dbReference type="PROSITE" id="PS50294">
    <property type="entry name" value="WD_REPEATS_REGION"/>
    <property type="match status" value="3"/>
</dbReference>
<dbReference type="InterPro" id="IPR001680">
    <property type="entry name" value="WD40_rpt"/>
</dbReference>
<dbReference type="EMBL" id="LR900800">
    <property type="protein sequence ID" value="CAD7246951.1"/>
    <property type="molecule type" value="Genomic_DNA"/>
</dbReference>
<protein>
    <recommendedName>
        <fullName evidence="9">U3 small nucleolar RNA-interacting protein 2</fullName>
    </recommendedName>
</protein>
<dbReference type="Pfam" id="PF00400">
    <property type="entry name" value="WD40"/>
    <property type="match status" value="4"/>
</dbReference>
<dbReference type="PROSITE" id="PS50082">
    <property type="entry name" value="WD_REPEATS_2"/>
    <property type="match status" value="3"/>
</dbReference>
<evidence type="ECO:0000313" key="7">
    <source>
        <dbReference type="EMBL" id="CAD7246951.1"/>
    </source>
</evidence>
<proteinExistence type="predicted"/>
<feature type="compositionally biased region" description="Acidic residues" evidence="6">
    <location>
        <begin position="63"/>
        <end position="73"/>
    </location>
</feature>
<feature type="repeat" description="WD" evidence="5">
    <location>
        <begin position="278"/>
        <end position="311"/>
    </location>
</feature>
<dbReference type="Proteomes" id="UP000677054">
    <property type="component" value="Unassembled WGS sequence"/>
</dbReference>
<evidence type="ECO:0000256" key="1">
    <source>
        <dbReference type="ARBA" id="ARBA00004123"/>
    </source>
</evidence>